<sequence length="499" mass="53209">MARSSDPSAPDQVLDTGKTVILAFAIGAAAMNASGQIVAVLVLRFLTDNLAISAGIAAALFAVVKIYDGFVDPFAGYLSDNTKSRWGRRVPYLLAASVMMPVAIVGMFAVPNIGNGVLLLVYVGFMLALHGTAYSLYSVPSSAMIVEVCDGYHARSTILAYRTYGGFVGQILGSSVPPWLLQAWGAGRDGHAAMGWVMGGIVFALCIVTIPMLRSARATVNEARHPGRFVDQLKVAWRNRPFRIMVFVHVIFMIGVATASVSNAYFTRYVLQRTDTWLGLFYVFLTAGNILAVPVWLRLSKRFDKKNTYVAALGLYGLAVLSWVVAGPHETLWVLGARVTVIGAMMSGVVLLAASMLTDAVRYDYVTTGLRREGAFSGFMSFVDKVSNAAGLMIMGATLSVMGYAASDSGTAQVQSSGAVMAIQICFAIIPALAPLLSILLLRGYSLTEADLDEMAVPIMEAAVLEETIPEAVADALLAPEPAHHAAPIPGRTPREARA</sequence>
<evidence type="ECO:0000313" key="8">
    <source>
        <dbReference type="Proteomes" id="UP000236327"/>
    </source>
</evidence>
<dbReference type="RefSeq" id="WP_103095937.1">
    <property type="nucleotide sequence ID" value="NZ_LYMM01000031.1"/>
</dbReference>
<feature type="transmembrane region" description="Helical" evidence="5">
    <location>
        <begin position="20"/>
        <end position="43"/>
    </location>
</feature>
<dbReference type="Gene3D" id="1.20.1250.20">
    <property type="entry name" value="MFS general substrate transporter like domains"/>
    <property type="match status" value="1"/>
</dbReference>
<evidence type="ECO:0000256" key="4">
    <source>
        <dbReference type="ARBA" id="ARBA00023136"/>
    </source>
</evidence>
<feature type="transmembrane region" description="Helical" evidence="5">
    <location>
        <begin position="389"/>
        <end position="407"/>
    </location>
</feature>
<dbReference type="AlphaFoldDB" id="A0A2K2G126"/>
<reference evidence="7 8" key="1">
    <citation type="submission" date="2016-05" db="EMBL/GenBank/DDBJ databases">
        <title>Complete genome sequence of Novosphingobium guangzhouense SA925(T).</title>
        <authorList>
            <person name="Sha S."/>
        </authorList>
    </citation>
    <scope>NUCLEOTIDE SEQUENCE [LARGE SCALE GENOMIC DNA]</scope>
    <source>
        <strain evidence="7 8">SA925</strain>
    </source>
</reference>
<dbReference type="GO" id="GO:0015293">
    <property type="term" value="F:symporter activity"/>
    <property type="evidence" value="ECO:0007669"/>
    <property type="project" value="InterPro"/>
</dbReference>
<dbReference type="InterPro" id="IPR020846">
    <property type="entry name" value="MFS_dom"/>
</dbReference>
<dbReference type="CDD" id="cd17332">
    <property type="entry name" value="MFS_MelB_like"/>
    <property type="match status" value="1"/>
</dbReference>
<dbReference type="InterPro" id="IPR039672">
    <property type="entry name" value="MFS_2"/>
</dbReference>
<name>A0A2K2G126_9SPHN</name>
<feature type="transmembrane region" description="Helical" evidence="5">
    <location>
        <begin position="90"/>
        <end position="110"/>
    </location>
</feature>
<dbReference type="GO" id="GO:0005886">
    <property type="term" value="C:plasma membrane"/>
    <property type="evidence" value="ECO:0007669"/>
    <property type="project" value="TreeGrafter"/>
</dbReference>
<evidence type="ECO:0000259" key="6">
    <source>
        <dbReference type="PROSITE" id="PS50850"/>
    </source>
</evidence>
<gene>
    <name evidence="7" type="ORF">A8V01_18460</name>
</gene>
<feature type="transmembrane region" description="Helical" evidence="5">
    <location>
        <begin position="277"/>
        <end position="297"/>
    </location>
</feature>
<dbReference type="EMBL" id="LYMM01000031">
    <property type="protein sequence ID" value="PNU04743.1"/>
    <property type="molecule type" value="Genomic_DNA"/>
</dbReference>
<keyword evidence="4 5" id="KW-0472">Membrane</keyword>
<feature type="transmembrane region" description="Helical" evidence="5">
    <location>
        <begin position="50"/>
        <end position="70"/>
    </location>
</feature>
<dbReference type="PROSITE" id="PS50850">
    <property type="entry name" value="MFS"/>
    <property type="match status" value="1"/>
</dbReference>
<feature type="domain" description="Major facilitator superfamily (MFS) profile" evidence="6">
    <location>
        <begin position="20"/>
        <end position="446"/>
    </location>
</feature>
<evidence type="ECO:0000256" key="1">
    <source>
        <dbReference type="ARBA" id="ARBA00009617"/>
    </source>
</evidence>
<comment type="caution">
    <text evidence="7">The sequence shown here is derived from an EMBL/GenBank/DDBJ whole genome shotgun (WGS) entry which is preliminary data.</text>
</comment>
<dbReference type="GO" id="GO:0008643">
    <property type="term" value="P:carbohydrate transport"/>
    <property type="evidence" value="ECO:0007669"/>
    <property type="project" value="InterPro"/>
</dbReference>
<accession>A0A2K2G126</accession>
<evidence type="ECO:0000256" key="3">
    <source>
        <dbReference type="ARBA" id="ARBA00022989"/>
    </source>
</evidence>
<feature type="transmembrane region" description="Helical" evidence="5">
    <location>
        <begin position="193"/>
        <end position="213"/>
    </location>
</feature>
<proteinExistence type="inferred from homology"/>
<keyword evidence="8" id="KW-1185">Reference proteome</keyword>
<feature type="transmembrane region" description="Helical" evidence="5">
    <location>
        <begin position="419"/>
        <end position="442"/>
    </location>
</feature>
<evidence type="ECO:0000256" key="5">
    <source>
        <dbReference type="SAM" id="Phobius"/>
    </source>
</evidence>
<organism evidence="7 8">
    <name type="scientific">Novosphingobium guangzhouense</name>
    <dbReference type="NCBI Taxonomy" id="1850347"/>
    <lineage>
        <taxon>Bacteria</taxon>
        <taxon>Pseudomonadati</taxon>
        <taxon>Pseudomonadota</taxon>
        <taxon>Alphaproteobacteria</taxon>
        <taxon>Sphingomonadales</taxon>
        <taxon>Sphingomonadaceae</taxon>
        <taxon>Novosphingobium</taxon>
    </lineage>
</organism>
<comment type="similarity">
    <text evidence="1">Belongs to the sodium:galactoside symporter (TC 2.A.2) family.</text>
</comment>
<evidence type="ECO:0000256" key="2">
    <source>
        <dbReference type="ARBA" id="ARBA00022692"/>
    </source>
</evidence>
<dbReference type="Proteomes" id="UP000236327">
    <property type="component" value="Unassembled WGS sequence"/>
</dbReference>
<evidence type="ECO:0000313" key="7">
    <source>
        <dbReference type="EMBL" id="PNU04743.1"/>
    </source>
</evidence>
<feature type="transmembrane region" description="Helical" evidence="5">
    <location>
        <begin position="117"/>
        <end position="137"/>
    </location>
</feature>
<dbReference type="PANTHER" id="PTHR11328:SF24">
    <property type="entry name" value="MAJOR FACILITATOR SUPERFAMILY (MFS) PROFILE DOMAIN-CONTAINING PROTEIN"/>
    <property type="match status" value="1"/>
</dbReference>
<dbReference type="SUPFAM" id="SSF103473">
    <property type="entry name" value="MFS general substrate transporter"/>
    <property type="match status" value="1"/>
</dbReference>
<dbReference type="OrthoDB" id="9764596at2"/>
<keyword evidence="2 5" id="KW-0812">Transmembrane</keyword>
<keyword evidence="3 5" id="KW-1133">Transmembrane helix</keyword>
<dbReference type="Pfam" id="PF13347">
    <property type="entry name" value="MFS_2"/>
    <property type="match status" value="1"/>
</dbReference>
<feature type="transmembrane region" description="Helical" evidence="5">
    <location>
        <begin position="244"/>
        <end position="265"/>
    </location>
</feature>
<feature type="transmembrane region" description="Helical" evidence="5">
    <location>
        <begin position="332"/>
        <end position="354"/>
    </location>
</feature>
<dbReference type="PANTHER" id="PTHR11328">
    <property type="entry name" value="MAJOR FACILITATOR SUPERFAMILY DOMAIN-CONTAINING PROTEIN"/>
    <property type="match status" value="1"/>
</dbReference>
<feature type="transmembrane region" description="Helical" evidence="5">
    <location>
        <begin position="309"/>
        <end position="326"/>
    </location>
</feature>
<protein>
    <recommendedName>
        <fullName evidence="6">Major facilitator superfamily (MFS) profile domain-containing protein</fullName>
    </recommendedName>
</protein>
<dbReference type="InterPro" id="IPR036259">
    <property type="entry name" value="MFS_trans_sf"/>
</dbReference>